<dbReference type="InterPro" id="IPR029044">
    <property type="entry name" value="Nucleotide-diphossugar_trans"/>
</dbReference>
<dbReference type="InterPro" id="IPR001173">
    <property type="entry name" value="Glyco_trans_2-like"/>
</dbReference>
<evidence type="ECO:0000313" key="2">
    <source>
        <dbReference type="EMBL" id="SEM49455.1"/>
    </source>
</evidence>
<dbReference type="EMBL" id="FOAF01000014">
    <property type="protein sequence ID" value="SEM49455.1"/>
    <property type="molecule type" value="Genomic_DNA"/>
</dbReference>
<keyword evidence="3" id="KW-1185">Reference proteome</keyword>
<sequence length="308" mass="35774">MIKFSICIPAYKSLYLRACIESILKQTLTDFELIILNDCSPEPVDAIVQQFGDIRIKYFKNDQNVGAIDLVKNWNKCLSLAAGEYIMIMGDDDLLAPDYLEEFSKLIDLYPALHVFHCRTRIINDAGETIMFTPAHPAFEHVYDSIWHRLEQYRSNYISDFVYHAASLRKQGGFFYLPLAWGSDDITAFMASHKKGIAHTNKPIFYYRSNALSITSTGNDLYKMAANVGYSKWLENFLTEKPADEDDLVIRQHLIKNQNRLMQKRKRYTMILSMRSNRFKKIVFWYKNRKQFGINAKDILISAIKSLS</sequence>
<proteinExistence type="predicted"/>
<dbReference type="PANTHER" id="PTHR22916:SF3">
    <property type="entry name" value="UDP-GLCNAC:BETAGAL BETA-1,3-N-ACETYLGLUCOSAMINYLTRANSFERASE-LIKE PROTEIN 1"/>
    <property type="match status" value="1"/>
</dbReference>
<gene>
    <name evidence="2" type="ORF">SAMN05661044_05325</name>
</gene>
<dbReference type="OrthoDB" id="9815829at2"/>
<dbReference type="Proteomes" id="UP000199421">
    <property type="component" value="Unassembled WGS sequence"/>
</dbReference>
<protein>
    <submittedName>
        <fullName evidence="2">Glycosyltransferase involved in cell wall bisynthesis</fullName>
    </submittedName>
</protein>
<dbReference type="Gene3D" id="3.90.550.10">
    <property type="entry name" value="Spore Coat Polysaccharide Biosynthesis Protein SpsA, Chain A"/>
    <property type="match status" value="1"/>
</dbReference>
<evidence type="ECO:0000259" key="1">
    <source>
        <dbReference type="Pfam" id="PF00535"/>
    </source>
</evidence>
<feature type="domain" description="Glycosyltransferase 2-like" evidence="1">
    <location>
        <begin position="5"/>
        <end position="141"/>
    </location>
</feature>
<dbReference type="PANTHER" id="PTHR22916">
    <property type="entry name" value="GLYCOSYLTRANSFERASE"/>
    <property type="match status" value="1"/>
</dbReference>
<evidence type="ECO:0000313" key="3">
    <source>
        <dbReference type="Proteomes" id="UP000199421"/>
    </source>
</evidence>
<dbReference type="RefSeq" id="WP_093332346.1">
    <property type="nucleotide sequence ID" value="NZ_FOAF01000014.1"/>
</dbReference>
<dbReference type="STRING" id="407022.SAMN05661044_05325"/>
<dbReference type="SUPFAM" id="SSF53448">
    <property type="entry name" value="Nucleotide-diphospho-sugar transferases"/>
    <property type="match status" value="1"/>
</dbReference>
<dbReference type="AlphaFoldDB" id="A0A1H7YU59"/>
<dbReference type="Pfam" id="PF00535">
    <property type="entry name" value="Glycos_transf_2"/>
    <property type="match status" value="1"/>
</dbReference>
<name>A0A1H7YU59_OLID1</name>
<organism evidence="2 3">
    <name type="scientific">Olivibacter domesticus</name>
    <name type="common">Pseudosphingobacterium domesticum</name>
    <dbReference type="NCBI Taxonomy" id="407022"/>
    <lineage>
        <taxon>Bacteria</taxon>
        <taxon>Pseudomonadati</taxon>
        <taxon>Bacteroidota</taxon>
        <taxon>Sphingobacteriia</taxon>
        <taxon>Sphingobacteriales</taxon>
        <taxon>Sphingobacteriaceae</taxon>
        <taxon>Olivibacter</taxon>
    </lineage>
</organism>
<keyword evidence="2" id="KW-0808">Transferase</keyword>
<dbReference type="GO" id="GO:0016758">
    <property type="term" value="F:hexosyltransferase activity"/>
    <property type="evidence" value="ECO:0007669"/>
    <property type="project" value="UniProtKB-ARBA"/>
</dbReference>
<accession>A0A1H7YU59</accession>
<dbReference type="CDD" id="cd00761">
    <property type="entry name" value="Glyco_tranf_GTA_type"/>
    <property type="match status" value="1"/>
</dbReference>
<reference evidence="3" key="1">
    <citation type="submission" date="2016-10" db="EMBL/GenBank/DDBJ databases">
        <authorList>
            <person name="Varghese N."/>
            <person name="Submissions S."/>
        </authorList>
    </citation>
    <scope>NUCLEOTIDE SEQUENCE [LARGE SCALE GENOMIC DNA]</scope>
    <source>
        <strain evidence="3">DSM 18733</strain>
    </source>
</reference>